<organism evidence="1 2">
    <name type="scientific">Drosophila virilis</name>
    <name type="common">Fruit fly</name>
    <dbReference type="NCBI Taxonomy" id="7244"/>
    <lineage>
        <taxon>Eukaryota</taxon>
        <taxon>Metazoa</taxon>
        <taxon>Ecdysozoa</taxon>
        <taxon>Arthropoda</taxon>
        <taxon>Hexapoda</taxon>
        <taxon>Insecta</taxon>
        <taxon>Pterygota</taxon>
        <taxon>Neoptera</taxon>
        <taxon>Endopterygota</taxon>
        <taxon>Diptera</taxon>
        <taxon>Brachycera</taxon>
        <taxon>Muscomorpha</taxon>
        <taxon>Ephydroidea</taxon>
        <taxon>Drosophilidae</taxon>
        <taxon>Drosophila</taxon>
    </lineage>
</organism>
<dbReference type="eggNOG" id="ENOG502T91R">
    <property type="taxonomic scope" value="Eukaryota"/>
</dbReference>
<dbReference type="Gene3D" id="3.80.10.10">
    <property type="entry name" value="Ribonuclease Inhibitor"/>
    <property type="match status" value="1"/>
</dbReference>
<evidence type="ECO:0000313" key="2">
    <source>
        <dbReference type="Proteomes" id="UP000008792"/>
    </source>
</evidence>
<dbReference type="Proteomes" id="UP000008792">
    <property type="component" value="Unassembled WGS sequence"/>
</dbReference>
<dbReference type="AlphaFoldDB" id="B4M580"/>
<dbReference type="OrthoDB" id="7864693at2759"/>
<evidence type="ECO:0008006" key="3">
    <source>
        <dbReference type="Google" id="ProtNLM"/>
    </source>
</evidence>
<dbReference type="InterPro" id="IPR032675">
    <property type="entry name" value="LRR_dom_sf"/>
</dbReference>
<dbReference type="EMBL" id="CH940652">
    <property type="protein sequence ID" value="EDW59791.2"/>
    <property type="molecule type" value="Genomic_DNA"/>
</dbReference>
<protein>
    <recommendedName>
        <fullName evidence="3">F-box domain-containing protein</fullName>
    </recommendedName>
</protein>
<evidence type="ECO:0000313" key="1">
    <source>
        <dbReference type="EMBL" id="EDW59791.2"/>
    </source>
</evidence>
<dbReference type="HOGENOM" id="CLU_049800_0_0_1"/>
<dbReference type="SUPFAM" id="SSF52047">
    <property type="entry name" value="RNI-like"/>
    <property type="match status" value="1"/>
</dbReference>
<dbReference type="InParanoid" id="B4M580"/>
<dbReference type="STRING" id="7244.B4M580"/>
<accession>B4M580</accession>
<keyword evidence="2" id="KW-1185">Reference proteome</keyword>
<proteinExistence type="predicted"/>
<reference evidence="1 2" key="1">
    <citation type="journal article" date="2007" name="Nature">
        <title>Evolution of genes and genomes on the Drosophila phylogeny.</title>
        <authorList>
            <consortium name="Drosophila 12 Genomes Consortium"/>
            <person name="Clark A.G."/>
            <person name="Eisen M.B."/>
            <person name="Smith D.R."/>
            <person name="Bergman C.M."/>
            <person name="Oliver B."/>
            <person name="Markow T.A."/>
            <person name="Kaufman T.C."/>
            <person name="Kellis M."/>
            <person name="Gelbart W."/>
            <person name="Iyer V.N."/>
            <person name="Pollard D.A."/>
            <person name="Sackton T.B."/>
            <person name="Larracuente A.M."/>
            <person name="Singh N.D."/>
            <person name="Abad J.P."/>
            <person name="Abt D.N."/>
            <person name="Adryan B."/>
            <person name="Aguade M."/>
            <person name="Akashi H."/>
            <person name="Anderson W.W."/>
            <person name="Aquadro C.F."/>
            <person name="Ardell D.H."/>
            <person name="Arguello R."/>
            <person name="Artieri C.G."/>
            <person name="Barbash D.A."/>
            <person name="Barker D."/>
            <person name="Barsanti P."/>
            <person name="Batterham P."/>
            <person name="Batzoglou S."/>
            <person name="Begun D."/>
            <person name="Bhutkar A."/>
            <person name="Blanco E."/>
            <person name="Bosak S.A."/>
            <person name="Bradley R.K."/>
            <person name="Brand A.D."/>
            <person name="Brent M.R."/>
            <person name="Brooks A.N."/>
            <person name="Brown R.H."/>
            <person name="Butlin R.K."/>
            <person name="Caggese C."/>
            <person name="Calvi B.R."/>
            <person name="Bernardo de Carvalho A."/>
            <person name="Caspi A."/>
            <person name="Castrezana S."/>
            <person name="Celniker S.E."/>
            <person name="Chang J.L."/>
            <person name="Chapple C."/>
            <person name="Chatterji S."/>
            <person name="Chinwalla A."/>
            <person name="Civetta A."/>
            <person name="Clifton S.W."/>
            <person name="Comeron J.M."/>
            <person name="Costello J.C."/>
            <person name="Coyne J.A."/>
            <person name="Daub J."/>
            <person name="David R.G."/>
            <person name="Delcher A.L."/>
            <person name="Delehaunty K."/>
            <person name="Do C.B."/>
            <person name="Ebling H."/>
            <person name="Edwards K."/>
            <person name="Eickbush T."/>
            <person name="Evans J.D."/>
            <person name="Filipski A."/>
            <person name="Findeiss S."/>
            <person name="Freyhult E."/>
            <person name="Fulton L."/>
            <person name="Fulton R."/>
            <person name="Garcia A.C."/>
            <person name="Gardiner A."/>
            <person name="Garfield D.A."/>
            <person name="Garvin B.E."/>
            <person name="Gibson G."/>
            <person name="Gilbert D."/>
            <person name="Gnerre S."/>
            <person name="Godfrey J."/>
            <person name="Good R."/>
            <person name="Gotea V."/>
            <person name="Gravely B."/>
            <person name="Greenberg A.J."/>
            <person name="Griffiths-Jones S."/>
            <person name="Gross S."/>
            <person name="Guigo R."/>
            <person name="Gustafson E.A."/>
            <person name="Haerty W."/>
            <person name="Hahn M.W."/>
            <person name="Halligan D.L."/>
            <person name="Halpern A.L."/>
            <person name="Halter G.M."/>
            <person name="Han M.V."/>
            <person name="Heger A."/>
            <person name="Hillier L."/>
            <person name="Hinrichs A.S."/>
            <person name="Holmes I."/>
            <person name="Hoskins R.A."/>
            <person name="Hubisz M.J."/>
            <person name="Hultmark D."/>
            <person name="Huntley M.A."/>
            <person name="Jaffe D.B."/>
            <person name="Jagadeeshan S."/>
            <person name="Jeck W.R."/>
            <person name="Johnson J."/>
            <person name="Jones C.D."/>
            <person name="Jordan W.C."/>
            <person name="Karpen G.H."/>
            <person name="Kataoka E."/>
            <person name="Keightley P.D."/>
            <person name="Kheradpour P."/>
            <person name="Kirkness E.F."/>
            <person name="Koerich L.B."/>
            <person name="Kristiansen K."/>
            <person name="Kudrna D."/>
            <person name="Kulathinal R.J."/>
            <person name="Kumar S."/>
            <person name="Kwok R."/>
            <person name="Lander E."/>
            <person name="Langley C.H."/>
            <person name="Lapoint R."/>
            <person name="Lazzaro B.P."/>
            <person name="Lee S.J."/>
            <person name="Levesque L."/>
            <person name="Li R."/>
            <person name="Lin C.F."/>
            <person name="Lin M.F."/>
            <person name="Lindblad-Toh K."/>
            <person name="Llopart A."/>
            <person name="Long M."/>
            <person name="Low L."/>
            <person name="Lozovsky E."/>
            <person name="Lu J."/>
            <person name="Luo M."/>
            <person name="Machado C.A."/>
            <person name="Makalowski W."/>
            <person name="Marzo M."/>
            <person name="Matsuda M."/>
            <person name="Matzkin L."/>
            <person name="McAllister B."/>
            <person name="McBride C.S."/>
            <person name="McKernan B."/>
            <person name="McKernan K."/>
            <person name="Mendez-Lago M."/>
            <person name="Minx P."/>
            <person name="Mollenhauer M.U."/>
            <person name="Montooth K."/>
            <person name="Mount S.M."/>
            <person name="Mu X."/>
            <person name="Myers E."/>
            <person name="Negre B."/>
            <person name="Newfeld S."/>
            <person name="Nielsen R."/>
            <person name="Noor M.A."/>
            <person name="O'Grady P."/>
            <person name="Pachter L."/>
            <person name="Papaceit M."/>
            <person name="Parisi M.J."/>
            <person name="Parisi M."/>
            <person name="Parts L."/>
            <person name="Pedersen J.S."/>
            <person name="Pesole G."/>
            <person name="Phillippy A.M."/>
            <person name="Ponting C.P."/>
            <person name="Pop M."/>
            <person name="Porcelli D."/>
            <person name="Powell J.R."/>
            <person name="Prohaska S."/>
            <person name="Pruitt K."/>
            <person name="Puig M."/>
            <person name="Quesneville H."/>
            <person name="Ram K.R."/>
            <person name="Rand D."/>
            <person name="Rasmussen M.D."/>
            <person name="Reed L.K."/>
            <person name="Reenan R."/>
            <person name="Reily A."/>
            <person name="Remington K.A."/>
            <person name="Rieger T.T."/>
            <person name="Ritchie M.G."/>
            <person name="Robin C."/>
            <person name="Rogers Y.H."/>
            <person name="Rohde C."/>
            <person name="Rozas J."/>
            <person name="Rubenfield M.J."/>
            <person name="Ruiz A."/>
            <person name="Russo S."/>
            <person name="Salzberg S.L."/>
            <person name="Sanchez-Gracia A."/>
            <person name="Saranga D.J."/>
            <person name="Sato H."/>
            <person name="Schaeffer S.W."/>
            <person name="Schatz M.C."/>
            <person name="Schlenke T."/>
            <person name="Schwartz R."/>
            <person name="Segarra C."/>
            <person name="Singh R.S."/>
            <person name="Sirot L."/>
            <person name="Sirota M."/>
            <person name="Sisneros N.B."/>
            <person name="Smith C.D."/>
            <person name="Smith T.F."/>
            <person name="Spieth J."/>
            <person name="Stage D.E."/>
            <person name="Stark A."/>
            <person name="Stephan W."/>
            <person name="Strausberg R.L."/>
            <person name="Strempel S."/>
            <person name="Sturgill D."/>
            <person name="Sutton G."/>
            <person name="Sutton G.G."/>
            <person name="Tao W."/>
            <person name="Teichmann S."/>
            <person name="Tobari Y.N."/>
            <person name="Tomimura Y."/>
            <person name="Tsolas J.M."/>
            <person name="Valente V.L."/>
            <person name="Venter E."/>
            <person name="Venter J.C."/>
            <person name="Vicario S."/>
            <person name="Vieira F.G."/>
            <person name="Vilella A.J."/>
            <person name="Villasante A."/>
            <person name="Walenz B."/>
            <person name="Wang J."/>
            <person name="Wasserman M."/>
            <person name="Watts T."/>
            <person name="Wilson D."/>
            <person name="Wilson R.K."/>
            <person name="Wing R.A."/>
            <person name="Wolfner M.F."/>
            <person name="Wong A."/>
            <person name="Wong G.K."/>
            <person name="Wu C.I."/>
            <person name="Wu G."/>
            <person name="Yamamoto D."/>
            <person name="Yang H.P."/>
            <person name="Yang S.P."/>
            <person name="Yorke J.A."/>
            <person name="Yoshida K."/>
            <person name="Zdobnov E."/>
            <person name="Zhang P."/>
            <person name="Zhang Y."/>
            <person name="Zimin A.V."/>
            <person name="Baldwin J."/>
            <person name="Abdouelleil A."/>
            <person name="Abdulkadir J."/>
            <person name="Abebe A."/>
            <person name="Abera B."/>
            <person name="Abreu J."/>
            <person name="Acer S.C."/>
            <person name="Aftuck L."/>
            <person name="Alexander A."/>
            <person name="An P."/>
            <person name="Anderson E."/>
            <person name="Anderson S."/>
            <person name="Arachi H."/>
            <person name="Azer M."/>
            <person name="Bachantsang P."/>
            <person name="Barry A."/>
            <person name="Bayul T."/>
            <person name="Berlin A."/>
            <person name="Bessette D."/>
            <person name="Bloom T."/>
            <person name="Blye J."/>
            <person name="Boguslavskiy L."/>
            <person name="Bonnet C."/>
            <person name="Boukhgalter B."/>
            <person name="Bourzgui I."/>
            <person name="Brown A."/>
            <person name="Cahill P."/>
            <person name="Channer S."/>
            <person name="Cheshatsang Y."/>
            <person name="Chuda L."/>
            <person name="Citroen M."/>
            <person name="Collymore A."/>
            <person name="Cooke P."/>
            <person name="Costello M."/>
            <person name="D'Aco K."/>
            <person name="Daza R."/>
            <person name="De Haan G."/>
            <person name="DeGray S."/>
            <person name="DeMaso C."/>
            <person name="Dhargay N."/>
            <person name="Dooley K."/>
            <person name="Dooley E."/>
            <person name="Doricent M."/>
            <person name="Dorje P."/>
            <person name="Dorjee K."/>
            <person name="Dupes A."/>
            <person name="Elong R."/>
            <person name="Falk J."/>
            <person name="Farina A."/>
            <person name="Faro S."/>
            <person name="Ferguson D."/>
            <person name="Fisher S."/>
            <person name="Foley C.D."/>
            <person name="Franke A."/>
            <person name="Friedrich D."/>
            <person name="Gadbois L."/>
            <person name="Gearin G."/>
            <person name="Gearin C.R."/>
            <person name="Giannoukos G."/>
            <person name="Goode T."/>
            <person name="Graham J."/>
            <person name="Grandbois E."/>
            <person name="Grewal S."/>
            <person name="Gyaltsen K."/>
            <person name="Hafez N."/>
            <person name="Hagos B."/>
            <person name="Hall J."/>
            <person name="Henson C."/>
            <person name="Hollinger A."/>
            <person name="Honan T."/>
            <person name="Huard M.D."/>
            <person name="Hughes L."/>
            <person name="Hurhula B."/>
            <person name="Husby M.E."/>
            <person name="Kamat A."/>
            <person name="Kanga B."/>
            <person name="Kashin S."/>
            <person name="Khazanovich D."/>
            <person name="Kisner P."/>
            <person name="Lance K."/>
            <person name="Lara M."/>
            <person name="Lee W."/>
            <person name="Lennon N."/>
            <person name="Letendre F."/>
            <person name="LeVine R."/>
            <person name="Lipovsky A."/>
            <person name="Liu X."/>
            <person name="Liu J."/>
            <person name="Liu S."/>
            <person name="Lokyitsang T."/>
            <person name="Lokyitsang Y."/>
            <person name="Lubonja R."/>
            <person name="Lui A."/>
            <person name="MacDonald P."/>
            <person name="Magnisalis V."/>
            <person name="Maru K."/>
            <person name="Matthews C."/>
            <person name="McCusker W."/>
            <person name="McDonough S."/>
            <person name="Mehta T."/>
            <person name="Meldrim J."/>
            <person name="Meneus L."/>
            <person name="Mihai O."/>
            <person name="Mihalev A."/>
            <person name="Mihova T."/>
            <person name="Mittelman R."/>
            <person name="Mlenga V."/>
            <person name="Montmayeur A."/>
            <person name="Mulrain L."/>
            <person name="Navidi A."/>
            <person name="Naylor J."/>
            <person name="Negash T."/>
            <person name="Nguyen T."/>
            <person name="Nguyen N."/>
            <person name="Nicol R."/>
            <person name="Norbu C."/>
            <person name="Norbu N."/>
            <person name="Novod N."/>
            <person name="O'Neill B."/>
            <person name="Osman S."/>
            <person name="Markiewicz E."/>
            <person name="Oyono O.L."/>
            <person name="Patti C."/>
            <person name="Phunkhang P."/>
            <person name="Pierre F."/>
            <person name="Priest M."/>
            <person name="Raghuraman S."/>
            <person name="Rege F."/>
            <person name="Reyes R."/>
            <person name="Rise C."/>
            <person name="Rogov P."/>
            <person name="Ross K."/>
            <person name="Ryan E."/>
            <person name="Settipalli S."/>
            <person name="Shea T."/>
            <person name="Sherpa N."/>
            <person name="Shi L."/>
            <person name="Shih D."/>
            <person name="Sparrow T."/>
            <person name="Spaulding J."/>
            <person name="Stalker J."/>
            <person name="Stange-Thomann N."/>
            <person name="Stavropoulos S."/>
            <person name="Stone C."/>
            <person name="Strader C."/>
            <person name="Tesfaye S."/>
            <person name="Thomson T."/>
            <person name="Thoulutsang Y."/>
            <person name="Thoulutsang D."/>
            <person name="Topham K."/>
            <person name="Topping I."/>
            <person name="Tsamla T."/>
            <person name="Vassiliev H."/>
            <person name="Vo A."/>
            <person name="Wangchuk T."/>
            <person name="Wangdi T."/>
            <person name="Weiand M."/>
            <person name="Wilkinson J."/>
            <person name="Wilson A."/>
            <person name="Yadav S."/>
            <person name="Young G."/>
            <person name="Yu Q."/>
            <person name="Zembek L."/>
            <person name="Zhong D."/>
            <person name="Zimmer A."/>
            <person name="Zwirko Z."/>
            <person name="Jaffe D.B."/>
            <person name="Alvarez P."/>
            <person name="Brockman W."/>
            <person name="Butler J."/>
            <person name="Chin C."/>
            <person name="Gnerre S."/>
            <person name="Grabherr M."/>
            <person name="Kleber M."/>
            <person name="Mauceli E."/>
            <person name="MacCallum I."/>
        </authorList>
    </citation>
    <scope>NUCLEOTIDE SEQUENCE [LARGE SCALE GENOMIC DNA]</scope>
    <source>
        <strain evidence="2">Tucson 15010-1051.87</strain>
    </source>
</reference>
<sequence>MESERLLKMSTKATKSVSVNVSIASTSAAKAADVQVPETPTFSQTYATLRVCLRYGDSSANIFGRLIKVLEVSDLIHILKMLPDEELERLMPMLGQRLTRLRLEMAEIPQLYSLCRKMGVPELLQVRNCEVAQSKLKPNATSSSSNSSGISSICHLQLLGKLLPRLELLNVHAAVVPPFPNNLRHLRALLLRQNPSQAVLDQICANCPQLQQLFLRNETHASLDELQLPLMLHSPLAVCHLAHLEHLSLQRMQLWPGMDWLPIVRDIINAKRYELRTLKFDGSWLTTPLDLSVLQLKYCWALRELLLSNCKLADQTPQPELPLSCQRFGLRCCTLSRLLRYLKNNAQLQVLEFFECQLVAGGGQLLQHMLKQRQSLPTVMPLQLRFSHSTPLRAELTSWTPRRRQHYEKWLQVQELDEHEPTWKQPIGTISMTFGKPLNYTPDIDLGSVGQNPIPLTYKHLNASHNETLG</sequence>
<gene>
    <name evidence="1" type="primary">Dvir\GJ11072</name>
    <name evidence="1" type="ORF">Dvir_GJ11072</name>
</gene>
<name>B4M580_DROVI</name>